<dbReference type="PANTHER" id="PTHR43205:SF80">
    <property type="entry name" value="2-ALKENAL REDUCTASE (NADP(+)-DEPENDENT)-LIKE"/>
    <property type="match status" value="1"/>
</dbReference>
<dbReference type="InterPro" id="IPR032675">
    <property type="entry name" value="LRR_dom_sf"/>
</dbReference>
<dbReference type="Gene3D" id="3.40.50.720">
    <property type="entry name" value="NAD(P)-binding Rossmann-like Domain"/>
    <property type="match status" value="1"/>
</dbReference>
<dbReference type="Proteomes" id="UP001234989">
    <property type="component" value="Chromosome 7"/>
</dbReference>
<dbReference type="InterPro" id="IPR041694">
    <property type="entry name" value="ADH_N_2"/>
</dbReference>
<dbReference type="InterPro" id="IPR002182">
    <property type="entry name" value="NB-ARC"/>
</dbReference>
<organism evidence="4 5">
    <name type="scientific">Solanum verrucosum</name>
    <dbReference type="NCBI Taxonomy" id="315347"/>
    <lineage>
        <taxon>Eukaryota</taxon>
        <taxon>Viridiplantae</taxon>
        <taxon>Streptophyta</taxon>
        <taxon>Embryophyta</taxon>
        <taxon>Tracheophyta</taxon>
        <taxon>Spermatophyta</taxon>
        <taxon>Magnoliopsida</taxon>
        <taxon>eudicotyledons</taxon>
        <taxon>Gunneridae</taxon>
        <taxon>Pentapetalae</taxon>
        <taxon>asterids</taxon>
        <taxon>lamiids</taxon>
        <taxon>Solanales</taxon>
        <taxon>Solanaceae</taxon>
        <taxon>Solanoideae</taxon>
        <taxon>Solaneae</taxon>
        <taxon>Solanum</taxon>
    </lineage>
</organism>
<dbReference type="EMBL" id="CP133618">
    <property type="protein sequence ID" value="WMV38742.1"/>
    <property type="molecule type" value="Genomic_DNA"/>
</dbReference>
<dbReference type="SUPFAM" id="SSF51735">
    <property type="entry name" value="NAD(P)-binding Rossmann-fold domains"/>
    <property type="match status" value="1"/>
</dbReference>
<keyword evidence="5" id="KW-1185">Reference proteome</keyword>
<proteinExistence type="predicted"/>
<dbReference type="InterPro" id="IPR042197">
    <property type="entry name" value="Apaf_helical"/>
</dbReference>
<keyword evidence="2" id="KW-0560">Oxidoreductase</keyword>
<evidence type="ECO:0000259" key="3">
    <source>
        <dbReference type="SMART" id="SM00829"/>
    </source>
</evidence>
<feature type="domain" description="Enoyl reductase (ER)" evidence="3">
    <location>
        <begin position="22"/>
        <end position="314"/>
    </location>
</feature>
<dbReference type="InterPro" id="IPR036291">
    <property type="entry name" value="NAD(P)-bd_dom_sf"/>
</dbReference>
<dbReference type="InterPro" id="IPR020843">
    <property type="entry name" value="ER"/>
</dbReference>
<dbReference type="InterPro" id="IPR027417">
    <property type="entry name" value="P-loop_NTPase"/>
</dbReference>
<dbReference type="FunFam" id="3.40.50.720:FF:000121">
    <property type="entry name" value="Prostaglandin reductase 2"/>
    <property type="match status" value="1"/>
</dbReference>
<evidence type="ECO:0000256" key="2">
    <source>
        <dbReference type="ARBA" id="ARBA00023002"/>
    </source>
</evidence>
<dbReference type="PANTHER" id="PTHR43205">
    <property type="entry name" value="PROSTAGLANDIN REDUCTASE"/>
    <property type="match status" value="1"/>
</dbReference>
<protein>
    <recommendedName>
        <fullName evidence="3">Enoyl reductase (ER) domain-containing protein</fullName>
    </recommendedName>
</protein>
<dbReference type="InterPro" id="IPR011032">
    <property type="entry name" value="GroES-like_sf"/>
</dbReference>
<name>A0AAF0U3U5_SOLVR</name>
<dbReference type="GO" id="GO:0043531">
    <property type="term" value="F:ADP binding"/>
    <property type="evidence" value="ECO:0007669"/>
    <property type="project" value="InterPro"/>
</dbReference>
<evidence type="ECO:0000256" key="1">
    <source>
        <dbReference type="ARBA" id="ARBA00022614"/>
    </source>
</evidence>
<keyword evidence="1" id="KW-0433">Leucine-rich repeat</keyword>
<evidence type="ECO:0000313" key="4">
    <source>
        <dbReference type="EMBL" id="WMV38742.1"/>
    </source>
</evidence>
<dbReference type="SUPFAM" id="SSF52540">
    <property type="entry name" value="P-loop containing nucleoside triphosphate hydrolases"/>
    <property type="match status" value="1"/>
</dbReference>
<dbReference type="Gene3D" id="1.10.8.430">
    <property type="entry name" value="Helical domain of apoptotic protease-activating factors"/>
    <property type="match status" value="1"/>
</dbReference>
<accession>A0AAF0U3U5</accession>
<dbReference type="InterPro" id="IPR045010">
    <property type="entry name" value="MDR_fam"/>
</dbReference>
<dbReference type="AlphaFoldDB" id="A0AAF0U3U5"/>
<dbReference type="Pfam" id="PF00107">
    <property type="entry name" value="ADH_zinc_N"/>
    <property type="match status" value="1"/>
</dbReference>
<dbReference type="Pfam" id="PF00931">
    <property type="entry name" value="NB-ARC"/>
    <property type="match status" value="2"/>
</dbReference>
<gene>
    <name evidence="4" type="ORF">MTR67_032127</name>
</gene>
<dbReference type="PRINTS" id="PR00364">
    <property type="entry name" value="DISEASERSIST"/>
</dbReference>
<reference evidence="4" key="1">
    <citation type="submission" date="2023-08" db="EMBL/GenBank/DDBJ databases">
        <title>A de novo genome assembly of Solanum verrucosum Schlechtendal, a Mexican diploid species geographically isolated from the other diploid A-genome species in potato relatives.</title>
        <authorList>
            <person name="Hosaka K."/>
        </authorList>
    </citation>
    <scope>NUCLEOTIDE SEQUENCE</scope>
    <source>
        <tissue evidence="4">Young leaves</tissue>
    </source>
</reference>
<dbReference type="GO" id="GO:0032440">
    <property type="term" value="F:2-alkenal reductase [NAD(P)H] activity"/>
    <property type="evidence" value="ECO:0007669"/>
    <property type="project" value="TreeGrafter"/>
</dbReference>
<sequence length="1073" mass="121102">MATEVESREWYIASYAPIGVPNSDHIKLRTVTLSLRAECIPDNHVAFQILYVSIDPYMRTQLSGLDDGLSLPQIPLGQVIRALGIGKVIRSKDAKFSEGDLVLSPFFPVAEFGVMPSNLLQKINPADGISLLDHLSCLGMPGITAWVGIEKIGNAKEGSNVFISAAAGGVGIIAGQLAKVKGCRVVGSVGSDDKVKLLKEECGYDEAFNYRIETDYDAALTKYFPDGIDVYFDNVGGKMLEAVLNHVNHGARIALCGMISEYNKVWTEREGVRNLLNMVGKEVMMKGFMAAFREELINEIAMEILSMLMGKVTTHKLLDAASDAGDWSRYSLSRRSKRIKLAVISLQIEGNNHVNFSYPAPLEVEIEAIPRNSCEEEFDSRKLKEEEEIMEVLRDEEVTIIGICGMGGIGKTTLAEKIRQRAKQEKMFDEVIMVPVGQKPNFKRIQDEIARGVGLTLTDDNLWSRGDQLRASGSNHNCQCKVNLTTRLRNVCETMEARKIIEIGILSEKEAWLLFRQKAGNSVDDLSLNHIAKNVVKECKGLPLAIITVSESDEARYFFLFCCLFEEDRDIWPEELLRYGMGLSMFSEIKNIVEARKRVCHLLETLKDSFLLSEGSSGGYAKMHDVVRDVAIYIASEGKHIFMVSHDVNSEEFPRRTSYEPYSHMSIVTKGFNDLPKPIFCPRLEFLMLKFVEKPNKLQHDYFIGMSKLNVLTLRRDRYKDSIFPFPSSVQRLSNLRTLSLINLRLDNISVIGGLATLEVLSIRDSHIKELPMEIGNVVNLIMFEFWNEQGELIRISPGILSRLVRLEELHMVGVERCSYSTLRELESLFELTSLTLFSCSGDVIYSNLGLSSKLTQYALKVGQQGRRCLDTSLMDNYYDRIMDLKVTESTPLADWICHMLRKSELVHSNGNGSNNVLTELLVDKFQNVKDLRLAVCDSLTHLLSIHCQNDIPFSKLERLEVTRFCSLQYLFYLSLAAGSSSNSTVACPDNEEEDQIIKFPNLYYIKLQFLECFTHFCSDTVEGIEFPQLQNMCLYELPQFQNFWPPDNNSMNDSNPLFDEKVCFYSSTCDVS</sequence>
<dbReference type="Gene3D" id="3.40.50.300">
    <property type="entry name" value="P-loop containing nucleotide triphosphate hydrolases"/>
    <property type="match status" value="1"/>
</dbReference>
<dbReference type="SUPFAM" id="SSF52058">
    <property type="entry name" value="L domain-like"/>
    <property type="match status" value="1"/>
</dbReference>
<evidence type="ECO:0000313" key="5">
    <source>
        <dbReference type="Proteomes" id="UP001234989"/>
    </source>
</evidence>
<dbReference type="Gene3D" id="3.80.10.10">
    <property type="entry name" value="Ribonuclease Inhibitor"/>
    <property type="match status" value="1"/>
</dbReference>
<dbReference type="Pfam" id="PF16884">
    <property type="entry name" value="ADH_N_2"/>
    <property type="match status" value="1"/>
</dbReference>
<dbReference type="InterPro" id="IPR013149">
    <property type="entry name" value="ADH-like_C"/>
</dbReference>
<dbReference type="SUPFAM" id="SSF50129">
    <property type="entry name" value="GroES-like"/>
    <property type="match status" value="1"/>
</dbReference>
<dbReference type="SMART" id="SM00829">
    <property type="entry name" value="PKS_ER"/>
    <property type="match status" value="1"/>
</dbReference>
<dbReference type="Gene3D" id="3.90.180.10">
    <property type="entry name" value="Medium-chain alcohol dehydrogenases, catalytic domain"/>
    <property type="match status" value="1"/>
</dbReference>